<protein>
    <recommendedName>
        <fullName evidence="5">NB-ARC domain-containing protein</fullName>
    </recommendedName>
</protein>
<dbReference type="Pfam" id="PF00931">
    <property type="entry name" value="NB-ARC"/>
    <property type="match status" value="1"/>
</dbReference>
<dbReference type="FunFam" id="3.40.50.300:FF:001091">
    <property type="entry name" value="Probable disease resistance protein At1g61300"/>
    <property type="match status" value="1"/>
</dbReference>
<dbReference type="SUPFAM" id="SSF52540">
    <property type="entry name" value="P-loop containing nucleoside triphosphate hydrolases"/>
    <property type="match status" value="1"/>
</dbReference>
<dbReference type="Gene3D" id="3.40.50.300">
    <property type="entry name" value="P-loop containing nucleotide triphosphate hydrolases"/>
    <property type="match status" value="1"/>
</dbReference>
<keyword evidence="3" id="KW-0611">Plant defense</keyword>
<dbReference type="InterPro" id="IPR002182">
    <property type="entry name" value="NB-ARC"/>
</dbReference>
<proteinExistence type="inferred from homology"/>
<keyword evidence="4" id="KW-0067">ATP-binding</keyword>
<dbReference type="Gramene" id="CDP07961">
    <property type="protein sequence ID" value="CDP07961"/>
    <property type="gene ID" value="GSCOC_T00025506001"/>
</dbReference>
<dbReference type="GO" id="GO:0005524">
    <property type="term" value="F:ATP binding"/>
    <property type="evidence" value="ECO:0007669"/>
    <property type="project" value="UniProtKB-KW"/>
</dbReference>
<dbReference type="OMA" id="THNTEVA"/>
<accession>A0A068UHK3</accession>
<evidence type="ECO:0000256" key="2">
    <source>
        <dbReference type="ARBA" id="ARBA00022741"/>
    </source>
</evidence>
<dbReference type="PANTHER" id="PTHR36766:SF64">
    <property type="entry name" value="OS12G0206100 PROTEIN"/>
    <property type="match status" value="1"/>
</dbReference>
<keyword evidence="2" id="KW-0547">Nucleotide-binding</keyword>
<comment type="similarity">
    <text evidence="1">Belongs to the disease resistance NB-LRR family.</text>
</comment>
<dbReference type="InParanoid" id="A0A068UHK3"/>
<evidence type="ECO:0000259" key="5">
    <source>
        <dbReference type="Pfam" id="PF00931"/>
    </source>
</evidence>
<dbReference type="OrthoDB" id="3027644at2759"/>
<dbReference type="PRINTS" id="PR00364">
    <property type="entry name" value="DISEASERSIST"/>
</dbReference>
<dbReference type="GO" id="GO:0043531">
    <property type="term" value="F:ADP binding"/>
    <property type="evidence" value="ECO:0007669"/>
    <property type="project" value="InterPro"/>
</dbReference>
<gene>
    <name evidence="6" type="ORF">GSCOC_T00025506001</name>
</gene>
<organism evidence="6 7">
    <name type="scientific">Coffea canephora</name>
    <name type="common">Robusta coffee</name>
    <dbReference type="NCBI Taxonomy" id="49390"/>
    <lineage>
        <taxon>Eukaryota</taxon>
        <taxon>Viridiplantae</taxon>
        <taxon>Streptophyta</taxon>
        <taxon>Embryophyta</taxon>
        <taxon>Tracheophyta</taxon>
        <taxon>Spermatophyta</taxon>
        <taxon>Magnoliopsida</taxon>
        <taxon>eudicotyledons</taxon>
        <taxon>Gunneridae</taxon>
        <taxon>Pentapetalae</taxon>
        <taxon>asterids</taxon>
        <taxon>lamiids</taxon>
        <taxon>Gentianales</taxon>
        <taxon>Rubiaceae</taxon>
        <taxon>Ixoroideae</taxon>
        <taxon>Gardenieae complex</taxon>
        <taxon>Bertiereae - Coffeeae clade</taxon>
        <taxon>Coffeeae</taxon>
        <taxon>Coffea</taxon>
    </lineage>
</organism>
<evidence type="ECO:0000256" key="4">
    <source>
        <dbReference type="ARBA" id="ARBA00022840"/>
    </source>
</evidence>
<evidence type="ECO:0000313" key="6">
    <source>
        <dbReference type="EMBL" id="CDP07961.1"/>
    </source>
</evidence>
<dbReference type="PANTHER" id="PTHR36766">
    <property type="entry name" value="PLANT BROAD-SPECTRUM MILDEW RESISTANCE PROTEIN RPW8"/>
    <property type="match status" value="1"/>
</dbReference>
<evidence type="ECO:0000256" key="1">
    <source>
        <dbReference type="ARBA" id="ARBA00008894"/>
    </source>
</evidence>
<dbReference type="PhylomeDB" id="A0A068UHK3"/>
<feature type="domain" description="NB-ARC" evidence="5">
    <location>
        <begin position="37"/>
        <end position="202"/>
    </location>
</feature>
<reference evidence="7" key="1">
    <citation type="journal article" date="2014" name="Science">
        <title>The coffee genome provides insight into the convergent evolution of caffeine biosynthesis.</title>
        <authorList>
            <person name="Denoeud F."/>
            <person name="Carretero-Paulet L."/>
            <person name="Dereeper A."/>
            <person name="Droc G."/>
            <person name="Guyot R."/>
            <person name="Pietrella M."/>
            <person name="Zheng C."/>
            <person name="Alberti A."/>
            <person name="Anthony F."/>
            <person name="Aprea G."/>
            <person name="Aury J.M."/>
            <person name="Bento P."/>
            <person name="Bernard M."/>
            <person name="Bocs S."/>
            <person name="Campa C."/>
            <person name="Cenci A."/>
            <person name="Combes M.C."/>
            <person name="Crouzillat D."/>
            <person name="Da Silva C."/>
            <person name="Daddiego L."/>
            <person name="De Bellis F."/>
            <person name="Dussert S."/>
            <person name="Garsmeur O."/>
            <person name="Gayraud T."/>
            <person name="Guignon V."/>
            <person name="Jahn K."/>
            <person name="Jamilloux V."/>
            <person name="Joet T."/>
            <person name="Labadie K."/>
            <person name="Lan T."/>
            <person name="Leclercq J."/>
            <person name="Lepelley M."/>
            <person name="Leroy T."/>
            <person name="Li L.T."/>
            <person name="Librado P."/>
            <person name="Lopez L."/>
            <person name="Munoz A."/>
            <person name="Noel B."/>
            <person name="Pallavicini A."/>
            <person name="Perrotta G."/>
            <person name="Poncet V."/>
            <person name="Pot D."/>
            <person name="Priyono X."/>
            <person name="Rigoreau M."/>
            <person name="Rouard M."/>
            <person name="Rozas J."/>
            <person name="Tranchant-Dubreuil C."/>
            <person name="VanBuren R."/>
            <person name="Zhang Q."/>
            <person name="Andrade A.C."/>
            <person name="Argout X."/>
            <person name="Bertrand B."/>
            <person name="de Kochko A."/>
            <person name="Graziosi G."/>
            <person name="Henry R.J."/>
            <person name="Jayarama X."/>
            <person name="Ming R."/>
            <person name="Nagai C."/>
            <person name="Rounsley S."/>
            <person name="Sankoff D."/>
            <person name="Giuliano G."/>
            <person name="Albert V.A."/>
            <person name="Wincker P."/>
            <person name="Lashermes P."/>
        </authorList>
    </citation>
    <scope>NUCLEOTIDE SEQUENCE [LARGE SCALE GENOMIC DNA]</scope>
    <source>
        <strain evidence="7">cv. DH200-94</strain>
    </source>
</reference>
<keyword evidence="7" id="KW-1185">Reference proteome</keyword>
<evidence type="ECO:0000313" key="7">
    <source>
        <dbReference type="Proteomes" id="UP000295252"/>
    </source>
</evidence>
<sequence>MEEGTLSAPTRLQQLRHTYSFVAEEDVVELPNDVQVLVKYLLNVGETEPKISVASIVGMGGIGKTTLARKVYHHETLKHYFEGFAWVCVSQQWQPKDLLQRILVKLISEQSNQIMTSKEDTLARLLQQHLQNRRCLIVLDDIWSTEAWDCLKDAIPVSEHGTKILLTTRNRDVAAHVDPNGYHHQLHFLTEEESWELLRKKSLWESNAAGKMFPLYSH</sequence>
<name>A0A068UHK3_COFCA</name>
<dbReference type="InterPro" id="IPR027417">
    <property type="entry name" value="P-loop_NTPase"/>
</dbReference>
<evidence type="ECO:0000256" key="3">
    <source>
        <dbReference type="ARBA" id="ARBA00022821"/>
    </source>
</evidence>
<dbReference type="EMBL" id="HG739113">
    <property type="protein sequence ID" value="CDP07961.1"/>
    <property type="molecule type" value="Genomic_DNA"/>
</dbReference>
<dbReference type="Proteomes" id="UP000295252">
    <property type="component" value="Chromosome III"/>
</dbReference>
<dbReference type="GO" id="GO:0006952">
    <property type="term" value="P:defense response"/>
    <property type="evidence" value="ECO:0007669"/>
    <property type="project" value="UniProtKB-KW"/>
</dbReference>
<dbReference type="AlphaFoldDB" id="A0A068UHK3"/>